<sequence length="107" mass="12029">MDWIARRKTILTKPYHPSAYKSVLPLRFRVTTTASGQCGIPMVDEDGRPRPIKIRVDASTEVVGADNVVGHEEIIIGESRRRVQFNNELLNRPAKRRRDDGPSSSSS</sequence>
<dbReference type="EMBL" id="GEZM01013995">
    <property type="protein sequence ID" value="JAV92231.1"/>
    <property type="molecule type" value="Transcribed_RNA"/>
</dbReference>
<name>A0A1Y1N2U9_PHOPY</name>
<dbReference type="AlphaFoldDB" id="A0A1Y1N2U9"/>
<proteinExistence type="predicted"/>
<protein>
    <submittedName>
        <fullName evidence="2">Uncharacterized protein</fullName>
    </submittedName>
</protein>
<evidence type="ECO:0000313" key="2">
    <source>
        <dbReference type="EMBL" id="JAV92231.1"/>
    </source>
</evidence>
<evidence type="ECO:0000256" key="1">
    <source>
        <dbReference type="SAM" id="MobiDB-lite"/>
    </source>
</evidence>
<organism evidence="2">
    <name type="scientific">Photinus pyralis</name>
    <name type="common">Common eastern firefly</name>
    <name type="synonym">Lampyris pyralis</name>
    <dbReference type="NCBI Taxonomy" id="7054"/>
    <lineage>
        <taxon>Eukaryota</taxon>
        <taxon>Metazoa</taxon>
        <taxon>Ecdysozoa</taxon>
        <taxon>Arthropoda</taxon>
        <taxon>Hexapoda</taxon>
        <taxon>Insecta</taxon>
        <taxon>Pterygota</taxon>
        <taxon>Neoptera</taxon>
        <taxon>Endopterygota</taxon>
        <taxon>Coleoptera</taxon>
        <taxon>Polyphaga</taxon>
        <taxon>Elateriformia</taxon>
        <taxon>Elateroidea</taxon>
        <taxon>Lampyridae</taxon>
        <taxon>Lampyrinae</taxon>
        <taxon>Photinus</taxon>
    </lineage>
</organism>
<reference evidence="2" key="1">
    <citation type="journal article" date="2016" name="Sci. Rep.">
        <title>Molecular characterization of firefly nuptial gifts: a multi-omics approach sheds light on postcopulatory sexual selection.</title>
        <authorList>
            <person name="Al-Wathiqui N."/>
            <person name="Fallon T.R."/>
            <person name="South A."/>
            <person name="Weng J.K."/>
            <person name="Lewis S.M."/>
        </authorList>
    </citation>
    <scope>NUCLEOTIDE SEQUENCE</scope>
</reference>
<feature type="region of interest" description="Disordered" evidence="1">
    <location>
        <begin position="87"/>
        <end position="107"/>
    </location>
</feature>
<accession>A0A1Y1N2U9</accession>